<feature type="transmembrane region" description="Helical" evidence="1">
    <location>
        <begin position="95"/>
        <end position="118"/>
    </location>
</feature>
<feature type="transmembrane region" description="Helical" evidence="1">
    <location>
        <begin position="57"/>
        <end position="83"/>
    </location>
</feature>
<name>A0A8G0KSR6_9FLAO</name>
<keyword evidence="1" id="KW-0472">Membrane</keyword>
<keyword evidence="1" id="KW-0812">Transmembrane</keyword>
<evidence type="ECO:0000256" key="1">
    <source>
        <dbReference type="SAM" id="Phobius"/>
    </source>
</evidence>
<feature type="transmembrane region" description="Helical" evidence="1">
    <location>
        <begin position="6"/>
        <end position="21"/>
    </location>
</feature>
<dbReference type="EMBL" id="CP067378">
    <property type="protein sequence ID" value="QYS89421.1"/>
    <property type="molecule type" value="Genomic_DNA"/>
</dbReference>
<dbReference type="AlphaFoldDB" id="A0A8G0KSR6"/>
<gene>
    <name evidence="2" type="ORF">JJC05_03755</name>
</gene>
<protein>
    <recommendedName>
        <fullName evidence="3">Acyltransferase 3 domain-containing protein</fullName>
    </recommendedName>
</protein>
<feature type="transmembrane region" description="Helical" evidence="1">
    <location>
        <begin position="130"/>
        <end position="151"/>
    </location>
</feature>
<proteinExistence type="predicted"/>
<evidence type="ECO:0000313" key="2">
    <source>
        <dbReference type="EMBL" id="QYS89421.1"/>
    </source>
</evidence>
<feature type="transmembrane region" description="Helical" evidence="1">
    <location>
        <begin position="33"/>
        <end position="51"/>
    </location>
</feature>
<accession>A0A8G0KSR6</accession>
<reference evidence="2" key="1">
    <citation type="submission" date="2020-12" db="EMBL/GenBank/DDBJ databases">
        <title>Genome sequencing of genetic groups of Flavobacterium columnare.</title>
        <authorList>
            <person name="Waldbieser G.C."/>
            <person name="Griffin M.J."/>
            <person name="LaFrentz B.R."/>
        </authorList>
    </citation>
    <scope>NUCLEOTIDE SEQUENCE</scope>
    <source>
        <strain evidence="2">90-106</strain>
    </source>
</reference>
<dbReference type="KEGG" id="fdv:JJC05_03755"/>
<keyword evidence="1" id="KW-1133">Transmembrane helix</keyword>
<sequence length="166" mass="19980">MTHLRVDALLFGVLISYLYHFKQDFFRKKFNELRNCLLFLAVLFLTFTPFIEPLNSFFVKTIGFTLVYIAFGIFLCFILFIPNVNKILDQSLSKFIVDIIAKIGFCSYSIYVIHTFVIFEVKQLNVENHYIHFILVLFFSCFFGYFMTYYVEKYFLKIREHYFQSK</sequence>
<dbReference type="Proteomes" id="UP000824721">
    <property type="component" value="Chromosome"/>
</dbReference>
<evidence type="ECO:0008006" key="3">
    <source>
        <dbReference type="Google" id="ProtNLM"/>
    </source>
</evidence>
<organism evidence="2">
    <name type="scientific">Flavobacterium columnare</name>
    <dbReference type="NCBI Taxonomy" id="996"/>
    <lineage>
        <taxon>Bacteria</taxon>
        <taxon>Pseudomonadati</taxon>
        <taxon>Bacteroidota</taxon>
        <taxon>Flavobacteriia</taxon>
        <taxon>Flavobacteriales</taxon>
        <taxon>Flavobacteriaceae</taxon>
        <taxon>Flavobacterium</taxon>
    </lineage>
</organism>